<sequence>MTEVLNKSSGEEIEHLCNDVLAQLIDSSFKSKNNALNQLRLICGKSECVCGTLTPSQNLSYLLQVQAGKILDLSIGLSLIRNYTSLAQDKHWQSVLERMLRLSLSDSPSDSVTHFFDQLWRFHGLKFFTISLVEDFIQSKPKYLEEDVFEVFKESLQGIKPSCVWTHEKFDRLVYWSSNSTRIFCTVTSVLNMWLQRIVGATRLYEGCVTIVVSFISKVRLKCMESEIDFVLLYPAELHSIVSLLDIKPTIFPHIAASVGALTLSTVVSILRQNLEKKPMQTLCLLTHFPEWSSFLNR</sequence>
<gene>
    <name evidence="1" type="ORF">g.10392</name>
    <name evidence="2" type="ORF">g.10393</name>
</gene>
<accession>A0A1B6HA32</accession>
<proteinExistence type="predicted"/>
<reference evidence="1" key="1">
    <citation type="submission" date="2015-11" db="EMBL/GenBank/DDBJ databases">
        <title>De novo transcriptome assembly of four potential Pierce s Disease insect vectors from Arizona vineyards.</title>
        <authorList>
            <person name="Tassone E.E."/>
        </authorList>
    </citation>
    <scope>NUCLEOTIDE SEQUENCE</scope>
</reference>
<name>A0A1B6HA32_9HEMI</name>
<dbReference type="EMBL" id="GECU01036101">
    <property type="protein sequence ID" value="JAS71605.1"/>
    <property type="molecule type" value="Transcribed_RNA"/>
</dbReference>
<evidence type="ECO:0000313" key="1">
    <source>
        <dbReference type="EMBL" id="JAS71605.1"/>
    </source>
</evidence>
<dbReference type="AlphaFoldDB" id="A0A1B6HA32"/>
<evidence type="ECO:0000313" key="2">
    <source>
        <dbReference type="EMBL" id="JAS99209.1"/>
    </source>
</evidence>
<dbReference type="EMBL" id="GECU01008497">
    <property type="protein sequence ID" value="JAS99209.1"/>
    <property type="molecule type" value="Transcribed_RNA"/>
</dbReference>
<protein>
    <submittedName>
        <fullName evidence="1">Uncharacterized protein</fullName>
    </submittedName>
</protein>
<organism evidence="1">
    <name type="scientific">Homalodisca liturata</name>
    <dbReference type="NCBI Taxonomy" id="320908"/>
    <lineage>
        <taxon>Eukaryota</taxon>
        <taxon>Metazoa</taxon>
        <taxon>Ecdysozoa</taxon>
        <taxon>Arthropoda</taxon>
        <taxon>Hexapoda</taxon>
        <taxon>Insecta</taxon>
        <taxon>Pterygota</taxon>
        <taxon>Neoptera</taxon>
        <taxon>Paraneoptera</taxon>
        <taxon>Hemiptera</taxon>
        <taxon>Auchenorrhyncha</taxon>
        <taxon>Membracoidea</taxon>
        <taxon>Cicadellidae</taxon>
        <taxon>Cicadellinae</taxon>
        <taxon>Proconiini</taxon>
        <taxon>Homalodisca</taxon>
    </lineage>
</organism>